<name>V5FJF7_9VIBR</name>
<proteinExistence type="predicted"/>
<evidence type="ECO:0000313" key="3">
    <source>
        <dbReference type="Proteomes" id="UP000017800"/>
    </source>
</evidence>
<dbReference type="PANTHER" id="PTHR43792">
    <property type="entry name" value="GNAT FAMILY, PUTATIVE (AFU_ORTHOLOGUE AFUA_3G00765)-RELATED-RELATED"/>
    <property type="match status" value="1"/>
</dbReference>
<dbReference type="InterPro" id="IPR051531">
    <property type="entry name" value="N-acetyltransferase"/>
</dbReference>
<dbReference type="SUPFAM" id="SSF55729">
    <property type="entry name" value="Acyl-CoA N-acyltransferases (Nat)"/>
    <property type="match status" value="1"/>
</dbReference>
<accession>V5FJF7</accession>
<keyword evidence="2" id="KW-0808">Transferase</keyword>
<evidence type="ECO:0000259" key="1">
    <source>
        <dbReference type="PROSITE" id="PS51186"/>
    </source>
</evidence>
<dbReference type="PROSITE" id="PS51186">
    <property type="entry name" value="GNAT"/>
    <property type="match status" value="1"/>
</dbReference>
<dbReference type="PANTHER" id="PTHR43792:SF1">
    <property type="entry name" value="N-ACETYLTRANSFERASE DOMAIN-CONTAINING PROTEIN"/>
    <property type="match status" value="1"/>
</dbReference>
<dbReference type="InterPro" id="IPR000182">
    <property type="entry name" value="GNAT_dom"/>
</dbReference>
<dbReference type="RefSeq" id="WP_023404245.1">
    <property type="nucleotide sequence ID" value="NZ_BAUJ01000029.1"/>
</dbReference>
<keyword evidence="3" id="KW-1185">Reference proteome</keyword>
<dbReference type="eggNOG" id="COG1670">
    <property type="taxonomic scope" value="Bacteria"/>
</dbReference>
<gene>
    <name evidence="2" type="ORF">VHA01S_029_00240</name>
</gene>
<evidence type="ECO:0000313" key="2">
    <source>
        <dbReference type="EMBL" id="GAD89891.1"/>
    </source>
</evidence>
<dbReference type="OrthoDB" id="7852312at2"/>
<dbReference type="AlphaFoldDB" id="V5FJF7"/>
<dbReference type="InterPro" id="IPR016181">
    <property type="entry name" value="Acyl_CoA_acyltransferase"/>
</dbReference>
<feature type="domain" description="N-acetyltransferase" evidence="1">
    <location>
        <begin position="8"/>
        <end position="172"/>
    </location>
</feature>
<dbReference type="EMBL" id="BAUJ01000029">
    <property type="protein sequence ID" value="GAD89891.1"/>
    <property type="molecule type" value="Genomic_DNA"/>
</dbReference>
<dbReference type="Pfam" id="PF13302">
    <property type="entry name" value="Acetyltransf_3"/>
    <property type="match status" value="1"/>
</dbReference>
<protein>
    <submittedName>
        <fullName evidence="2">Putative acetyltransferase</fullName>
    </submittedName>
</protein>
<dbReference type="Proteomes" id="UP000017800">
    <property type="component" value="Unassembled WGS sequence"/>
</dbReference>
<dbReference type="GO" id="GO:0016747">
    <property type="term" value="F:acyltransferase activity, transferring groups other than amino-acyl groups"/>
    <property type="evidence" value="ECO:0007669"/>
    <property type="project" value="InterPro"/>
</dbReference>
<comment type="caution">
    <text evidence="2">The sequence shown here is derived from an EMBL/GenBank/DDBJ whole genome shotgun (WGS) entry which is preliminary data.</text>
</comment>
<dbReference type="Gene3D" id="3.40.630.30">
    <property type="match status" value="1"/>
</dbReference>
<sequence>MNIQTPRLSLSLLSVEDWAIFHDLHTNQEVMALCYDVPSIEELQDKFKLRTQAWTKQSTHWLCLVITDKQSNEKVGVTGFCLQGDIAEVGYMLLPKFYGLGYATESLRAVIDWASKTQNIDMFTAVVTEGNIASERVLTKAGFTLIRTIGDASTIGNQRYADHMYYLALDAEEA</sequence>
<organism evidence="2 3">
    <name type="scientific">Vibrio halioticoli NBRC 102217</name>
    <dbReference type="NCBI Taxonomy" id="1219072"/>
    <lineage>
        <taxon>Bacteria</taxon>
        <taxon>Pseudomonadati</taxon>
        <taxon>Pseudomonadota</taxon>
        <taxon>Gammaproteobacteria</taxon>
        <taxon>Vibrionales</taxon>
        <taxon>Vibrionaceae</taxon>
        <taxon>Vibrio</taxon>
    </lineage>
</organism>
<reference evidence="2 3" key="1">
    <citation type="submission" date="2013-11" db="EMBL/GenBank/DDBJ databases">
        <title>Whole genome shotgun sequence of Vibrio halioticoli NBRC 102217.</title>
        <authorList>
            <person name="Isaki S."/>
            <person name="Kimura A."/>
            <person name="Ohji S."/>
            <person name="Hosoyama A."/>
            <person name="Fujita N."/>
            <person name="Hashimoto M."/>
            <person name="Hosoyama Y."/>
            <person name="Yamazoe A."/>
        </authorList>
    </citation>
    <scope>NUCLEOTIDE SEQUENCE [LARGE SCALE GENOMIC DNA]</scope>
    <source>
        <strain evidence="2 3">NBRC 102217</strain>
    </source>
</reference>